<evidence type="ECO:0000256" key="5">
    <source>
        <dbReference type="PIRSR" id="PIRSR015582-2"/>
    </source>
</evidence>
<dbReference type="RefSeq" id="WP_136385570.1">
    <property type="nucleotide sequence ID" value="NZ_SSOD01000010.1"/>
</dbReference>
<dbReference type="PIRSF" id="PIRSF015582">
    <property type="entry name" value="Cit_lyase_B"/>
    <property type="match status" value="1"/>
</dbReference>
<feature type="domain" description="HpcH/HpaI aldolase/citrate lyase" evidence="6">
    <location>
        <begin position="12"/>
        <end position="220"/>
    </location>
</feature>
<evidence type="ECO:0000313" key="7">
    <source>
        <dbReference type="EMBL" id="THF60536.1"/>
    </source>
</evidence>
<dbReference type="AlphaFoldDB" id="A0A4S4AN71"/>
<dbReference type="InterPro" id="IPR015813">
    <property type="entry name" value="Pyrv/PenolPyrv_kinase-like_dom"/>
</dbReference>
<sequence length="282" mass="29256">MAARHIDLARARTFLFVPATRPERIAKALATGTDAVVVDLEDAVAPADKPAARRALLDWLDAHLDERVTVRINAAGTAWHEEDLAACRHAGVAGVMLPKADGAAQVAHAHAAGGKPVLCIVETALGIEELPQIARAPGCARLVFGKLDLAVELDLVPDEADPEELVFLPWRALLVLASRRAGLPAPVDGVFTAIGDEAALGRYAARARRHGFGGQLLIHPAQVAAAAAAFTPSAQDVEWAQAVRRAAAAAGGGAAVVDGRMIDAPVIARAERILAVAAAFGP</sequence>
<dbReference type="EMBL" id="SSOD01000010">
    <property type="protein sequence ID" value="THF60536.1"/>
    <property type="molecule type" value="Genomic_DNA"/>
</dbReference>
<feature type="binding site" evidence="5">
    <location>
        <position position="148"/>
    </location>
    <ligand>
        <name>Mg(2+)</name>
        <dbReference type="ChEBI" id="CHEBI:18420"/>
    </ligand>
</feature>
<feature type="binding site" evidence="4">
    <location>
        <position position="122"/>
    </location>
    <ligand>
        <name>substrate</name>
    </ligand>
</feature>
<dbReference type="PANTHER" id="PTHR32308:SF10">
    <property type="entry name" value="CITRATE LYASE SUBUNIT BETA"/>
    <property type="match status" value="1"/>
</dbReference>
<dbReference type="InterPro" id="IPR011206">
    <property type="entry name" value="Citrate_lyase_beta/mcl1/mcl2"/>
</dbReference>
<evidence type="ECO:0000256" key="3">
    <source>
        <dbReference type="ARBA" id="ARBA00022842"/>
    </source>
</evidence>
<keyword evidence="7" id="KW-0456">Lyase</keyword>
<evidence type="ECO:0000259" key="6">
    <source>
        <dbReference type="Pfam" id="PF03328"/>
    </source>
</evidence>
<dbReference type="GO" id="GO:0016829">
    <property type="term" value="F:lyase activity"/>
    <property type="evidence" value="ECO:0007669"/>
    <property type="project" value="UniProtKB-KW"/>
</dbReference>
<dbReference type="Gene3D" id="3.20.20.60">
    <property type="entry name" value="Phosphoenolpyruvate-binding domains"/>
    <property type="match status" value="1"/>
</dbReference>
<evidence type="ECO:0000256" key="4">
    <source>
        <dbReference type="PIRSR" id="PIRSR015582-1"/>
    </source>
</evidence>
<feature type="binding site" evidence="4">
    <location>
        <position position="71"/>
    </location>
    <ligand>
        <name>substrate</name>
    </ligand>
</feature>
<comment type="cofactor">
    <cofactor evidence="1">
        <name>Mg(2+)</name>
        <dbReference type="ChEBI" id="CHEBI:18420"/>
    </cofactor>
</comment>
<comment type="caution">
    <text evidence="7">The sequence shown here is derived from an EMBL/GenBank/DDBJ whole genome shotgun (WGS) entry which is preliminary data.</text>
</comment>
<dbReference type="GO" id="GO:0000287">
    <property type="term" value="F:magnesium ion binding"/>
    <property type="evidence" value="ECO:0007669"/>
    <property type="project" value="TreeGrafter"/>
</dbReference>
<proteinExistence type="predicted"/>
<dbReference type="SUPFAM" id="SSF51621">
    <property type="entry name" value="Phosphoenolpyruvate/pyruvate domain"/>
    <property type="match status" value="1"/>
</dbReference>
<dbReference type="OrthoDB" id="348111at2"/>
<reference evidence="7 8" key="1">
    <citation type="submission" date="2019-04" db="EMBL/GenBank/DDBJ databases">
        <title>Azoarcus rhizosphaerae sp. nov. isolated from rhizosphere of Ficus religiosa.</title>
        <authorList>
            <person name="Lin S.-Y."/>
            <person name="Hameed A."/>
            <person name="Hsu Y.-H."/>
            <person name="Young C.-C."/>
        </authorList>
    </citation>
    <scope>NUCLEOTIDE SEQUENCE [LARGE SCALE GENOMIC DNA]</scope>
    <source>
        <strain evidence="7 8">CC-YHH848</strain>
    </source>
</reference>
<evidence type="ECO:0000256" key="1">
    <source>
        <dbReference type="ARBA" id="ARBA00001946"/>
    </source>
</evidence>
<protein>
    <submittedName>
        <fullName evidence="7">CoA ester lyase</fullName>
    </submittedName>
</protein>
<evidence type="ECO:0000313" key="8">
    <source>
        <dbReference type="Proteomes" id="UP000307956"/>
    </source>
</evidence>
<keyword evidence="8" id="KW-1185">Reference proteome</keyword>
<dbReference type="InterPro" id="IPR005000">
    <property type="entry name" value="Aldolase/citrate-lyase_domain"/>
</dbReference>
<evidence type="ECO:0000256" key="2">
    <source>
        <dbReference type="ARBA" id="ARBA00022723"/>
    </source>
</evidence>
<dbReference type="PANTHER" id="PTHR32308">
    <property type="entry name" value="LYASE BETA SUBUNIT, PUTATIVE (AFU_ORTHOLOGUE AFUA_4G13030)-RELATED"/>
    <property type="match status" value="1"/>
</dbReference>
<keyword evidence="3 5" id="KW-0460">Magnesium</keyword>
<dbReference type="GO" id="GO:0006107">
    <property type="term" value="P:oxaloacetate metabolic process"/>
    <property type="evidence" value="ECO:0007669"/>
    <property type="project" value="TreeGrafter"/>
</dbReference>
<gene>
    <name evidence="7" type="ORF">E6O51_13780</name>
</gene>
<keyword evidence="2 5" id="KW-0479">Metal-binding</keyword>
<dbReference type="InterPro" id="IPR040442">
    <property type="entry name" value="Pyrv_kinase-like_dom_sf"/>
</dbReference>
<dbReference type="Proteomes" id="UP000307956">
    <property type="component" value="Unassembled WGS sequence"/>
</dbReference>
<dbReference type="Pfam" id="PF03328">
    <property type="entry name" value="HpcH_HpaI"/>
    <property type="match status" value="1"/>
</dbReference>
<name>A0A4S4AN71_9RHOO</name>
<feature type="binding site" evidence="5">
    <location>
        <position position="122"/>
    </location>
    <ligand>
        <name>Mg(2+)</name>
        <dbReference type="ChEBI" id="CHEBI:18420"/>
    </ligand>
</feature>
<accession>A0A4S4AN71</accession>
<organism evidence="7 8">
    <name type="scientific">Pseudothauera rhizosphaerae</name>
    <dbReference type="NCBI Taxonomy" id="2565932"/>
    <lineage>
        <taxon>Bacteria</taxon>
        <taxon>Pseudomonadati</taxon>
        <taxon>Pseudomonadota</taxon>
        <taxon>Betaproteobacteria</taxon>
        <taxon>Rhodocyclales</taxon>
        <taxon>Zoogloeaceae</taxon>
        <taxon>Pseudothauera</taxon>
    </lineage>
</organism>